<keyword evidence="2" id="KW-1185">Reference proteome</keyword>
<reference evidence="1 2" key="1">
    <citation type="submission" date="2016-07" db="EMBL/GenBank/DDBJ databases">
        <title>Pervasive Adenine N6-methylation of Active Genes in Fungi.</title>
        <authorList>
            <consortium name="DOE Joint Genome Institute"/>
            <person name="Mondo S.J."/>
            <person name="Dannebaum R.O."/>
            <person name="Kuo R.C."/>
            <person name="Labutti K."/>
            <person name="Haridas S."/>
            <person name="Kuo A."/>
            <person name="Salamov A."/>
            <person name="Ahrendt S.R."/>
            <person name="Lipzen A."/>
            <person name="Sullivan W."/>
            <person name="Andreopoulos W.B."/>
            <person name="Clum A."/>
            <person name="Lindquist E."/>
            <person name="Daum C."/>
            <person name="Ramamoorthy G.K."/>
            <person name="Gryganskyi A."/>
            <person name="Culley D."/>
            <person name="Magnuson J.K."/>
            <person name="James T.Y."/>
            <person name="O'Malley M.A."/>
            <person name="Stajich J.E."/>
            <person name="Spatafora J.W."/>
            <person name="Visel A."/>
            <person name="Grigoriev I.V."/>
        </authorList>
    </citation>
    <scope>NUCLEOTIDE SEQUENCE [LARGE SCALE GENOMIC DNA]</scope>
    <source>
        <strain evidence="1 2">CBS 129021</strain>
    </source>
</reference>
<dbReference type="AlphaFoldDB" id="A0A1Y2E7G5"/>
<dbReference type="OrthoDB" id="4628994at2759"/>
<evidence type="ECO:0000313" key="2">
    <source>
        <dbReference type="Proteomes" id="UP000193689"/>
    </source>
</evidence>
<proteinExistence type="predicted"/>
<dbReference type="EMBL" id="MCFJ01000004">
    <property type="protein sequence ID" value="ORY67482.1"/>
    <property type="molecule type" value="Genomic_DNA"/>
</dbReference>
<comment type="caution">
    <text evidence="1">The sequence shown here is derived from an EMBL/GenBank/DDBJ whole genome shotgun (WGS) entry which is preliminary data.</text>
</comment>
<gene>
    <name evidence="1" type="ORF">BCR38DRAFT_159139</name>
</gene>
<dbReference type="InParanoid" id="A0A1Y2E7G5"/>
<sequence>MPSRNQHEEGEYMGNIGSMPCYRCKLRGNGLTDPNSNWRLWNADMKVYRDGTGDGDPDEVFANKEEEILAKMDRRRKAFMWFSVSESLREQHLTDLGGKNASSEDVFRRLHERVAPPGTAYKPLEKLVITEQMRADIKKAGEAVAAKKSTP</sequence>
<organism evidence="1 2">
    <name type="scientific">Pseudomassariella vexata</name>
    <dbReference type="NCBI Taxonomy" id="1141098"/>
    <lineage>
        <taxon>Eukaryota</taxon>
        <taxon>Fungi</taxon>
        <taxon>Dikarya</taxon>
        <taxon>Ascomycota</taxon>
        <taxon>Pezizomycotina</taxon>
        <taxon>Sordariomycetes</taxon>
        <taxon>Xylariomycetidae</taxon>
        <taxon>Amphisphaeriales</taxon>
        <taxon>Pseudomassariaceae</taxon>
        <taxon>Pseudomassariella</taxon>
    </lineage>
</organism>
<evidence type="ECO:0000313" key="1">
    <source>
        <dbReference type="EMBL" id="ORY67482.1"/>
    </source>
</evidence>
<dbReference type="RefSeq" id="XP_040718106.1">
    <property type="nucleotide sequence ID" value="XM_040853767.1"/>
</dbReference>
<protein>
    <submittedName>
        <fullName evidence="1">Uncharacterized protein</fullName>
    </submittedName>
</protein>
<name>A0A1Y2E7G5_9PEZI</name>
<dbReference type="Proteomes" id="UP000193689">
    <property type="component" value="Unassembled WGS sequence"/>
</dbReference>
<dbReference type="GeneID" id="63769979"/>
<accession>A0A1Y2E7G5</accession>